<dbReference type="EMBL" id="CP001736">
    <property type="protein sequence ID" value="ADB35086.1"/>
    <property type="molecule type" value="Genomic_DNA"/>
</dbReference>
<evidence type="ECO:0008006" key="4">
    <source>
        <dbReference type="Google" id="ProtNLM"/>
    </source>
</evidence>
<feature type="transmembrane region" description="Helical" evidence="1">
    <location>
        <begin position="87"/>
        <end position="106"/>
    </location>
</feature>
<feature type="transmembrane region" description="Helical" evidence="1">
    <location>
        <begin position="59"/>
        <end position="75"/>
    </location>
</feature>
<gene>
    <name evidence="2" type="ordered locus">Kfla_6083</name>
</gene>
<dbReference type="AlphaFoldDB" id="D2PU35"/>
<name>D2PU35_KRIFD</name>
<sequence>MTGTATSPVRSTVSKPLRASLIAIAVVPLVTGLFGIFAGPAHLPGGAPVTPTVDSEFRFANLYWFAAGLLLLWSLRRPVERALATRAVLALGIVGGLTRLLSILLTDWPHPAYVGALAVELTVVPALLWWHHKAITP</sequence>
<evidence type="ECO:0000256" key="1">
    <source>
        <dbReference type="SAM" id="Phobius"/>
    </source>
</evidence>
<dbReference type="STRING" id="479435.Kfla_6083"/>
<proteinExistence type="predicted"/>
<dbReference type="KEGG" id="kfl:Kfla_6083"/>
<keyword evidence="3" id="KW-1185">Reference proteome</keyword>
<dbReference type="RefSeq" id="WP_012923640.1">
    <property type="nucleotide sequence ID" value="NC_013729.1"/>
</dbReference>
<keyword evidence="1" id="KW-1133">Transmembrane helix</keyword>
<dbReference type="OrthoDB" id="3693039at2"/>
<evidence type="ECO:0000313" key="3">
    <source>
        <dbReference type="Proteomes" id="UP000007967"/>
    </source>
</evidence>
<protein>
    <recommendedName>
        <fullName evidence="4">DUF4345 domain-containing protein</fullName>
    </recommendedName>
</protein>
<accession>D2PU35</accession>
<feature type="transmembrane region" description="Helical" evidence="1">
    <location>
        <begin position="21"/>
        <end position="39"/>
    </location>
</feature>
<reference evidence="3" key="1">
    <citation type="submission" date="2009-09" db="EMBL/GenBank/DDBJ databases">
        <title>The complete genome of Kribbella flavida DSM 17836.</title>
        <authorList>
            <consortium name="US DOE Joint Genome Institute (JGI-PGF)"/>
            <person name="Lucas S."/>
            <person name="Copeland A."/>
            <person name="Lapidus A."/>
            <person name="Glavina del Rio T."/>
            <person name="Dalin E."/>
            <person name="Tice H."/>
            <person name="Bruce D."/>
            <person name="Goodwin L."/>
            <person name="Pitluck S."/>
            <person name="Kyrpides N."/>
            <person name="Mavromatis K."/>
            <person name="Ivanova N."/>
            <person name="Saunders E."/>
            <person name="Brettin T."/>
            <person name="Detter J.C."/>
            <person name="Han C."/>
            <person name="Larimer F."/>
            <person name="Land M."/>
            <person name="Hauser L."/>
            <person name="Markowitz V."/>
            <person name="Cheng J.-F."/>
            <person name="Hugenholtz P."/>
            <person name="Woyke T."/>
            <person name="Wu D."/>
            <person name="Pukall R."/>
            <person name="Klenk H.-P."/>
            <person name="Eisen J.A."/>
        </authorList>
    </citation>
    <scope>NUCLEOTIDE SEQUENCE [LARGE SCALE GENOMIC DNA]</scope>
    <source>
        <strain evidence="3">DSM 17836 / JCM 10339 / NBRC 14399</strain>
    </source>
</reference>
<dbReference type="InterPro" id="IPR025597">
    <property type="entry name" value="DUF4345"/>
</dbReference>
<feature type="transmembrane region" description="Helical" evidence="1">
    <location>
        <begin position="112"/>
        <end position="130"/>
    </location>
</feature>
<keyword evidence="1" id="KW-0812">Transmembrane</keyword>
<organism evidence="2 3">
    <name type="scientific">Kribbella flavida (strain DSM 17836 / JCM 10339 / NBRC 14399)</name>
    <dbReference type="NCBI Taxonomy" id="479435"/>
    <lineage>
        <taxon>Bacteria</taxon>
        <taxon>Bacillati</taxon>
        <taxon>Actinomycetota</taxon>
        <taxon>Actinomycetes</taxon>
        <taxon>Propionibacteriales</taxon>
        <taxon>Kribbellaceae</taxon>
        <taxon>Kribbella</taxon>
    </lineage>
</organism>
<keyword evidence="1" id="KW-0472">Membrane</keyword>
<reference evidence="2 3" key="2">
    <citation type="journal article" date="2010" name="Stand. Genomic Sci.">
        <title>Complete genome sequence of Kribbella flavida type strain (IFO 14399).</title>
        <authorList>
            <person name="Pukall R."/>
            <person name="Lapidus A."/>
            <person name="Glavina Del Rio T."/>
            <person name="Copeland A."/>
            <person name="Tice H."/>
            <person name="Cheng J.-F."/>
            <person name="Lucas S."/>
            <person name="Chen F."/>
            <person name="Nolan M."/>
            <person name="LaButti K."/>
            <person name="Pati A."/>
            <person name="Ivanova N."/>
            <person name="Mavrommatis K."/>
            <person name="Mikhailova N."/>
            <person name="Pitluck S."/>
            <person name="Bruce D."/>
            <person name="Goodwin L."/>
            <person name="Land M."/>
            <person name="Hauser L."/>
            <person name="Chang Y.-J."/>
            <person name="Jeffries C.D."/>
            <person name="Chen A."/>
            <person name="Palaniappan K."/>
            <person name="Chain P."/>
            <person name="Rohde M."/>
            <person name="Goeker M."/>
            <person name="Bristow J."/>
            <person name="Eisen J.A."/>
            <person name="Markowitz V."/>
            <person name="Hugenholtz P."/>
            <person name="Kyrpides N.C."/>
            <person name="Klenk H.-P."/>
            <person name="Brettin T."/>
        </authorList>
    </citation>
    <scope>NUCLEOTIDE SEQUENCE [LARGE SCALE GENOMIC DNA]</scope>
    <source>
        <strain evidence="3">DSM 17836 / JCM 10339 / NBRC 14399</strain>
    </source>
</reference>
<dbReference type="Pfam" id="PF14248">
    <property type="entry name" value="DUF4345"/>
    <property type="match status" value="1"/>
</dbReference>
<dbReference type="eggNOG" id="ENOG5032QZC">
    <property type="taxonomic scope" value="Bacteria"/>
</dbReference>
<dbReference type="Proteomes" id="UP000007967">
    <property type="component" value="Chromosome"/>
</dbReference>
<evidence type="ECO:0000313" key="2">
    <source>
        <dbReference type="EMBL" id="ADB35086.1"/>
    </source>
</evidence>
<dbReference type="HOGENOM" id="CLU_151791_0_0_11"/>